<accession>A0AAD6ZI11</accession>
<gene>
    <name evidence="2" type="ORF">DFH08DRAFT_1029301</name>
</gene>
<name>A0AAD6ZI11_9AGAR</name>
<dbReference type="EMBL" id="JARIHO010000046">
    <property type="protein sequence ID" value="KAJ7323661.1"/>
    <property type="molecule type" value="Genomic_DNA"/>
</dbReference>
<comment type="caution">
    <text evidence="2">The sequence shown here is derived from an EMBL/GenBank/DDBJ whole genome shotgun (WGS) entry which is preliminary data.</text>
</comment>
<keyword evidence="3" id="KW-1185">Reference proteome</keyword>
<feature type="region of interest" description="Disordered" evidence="1">
    <location>
        <begin position="200"/>
        <end position="240"/>
    </location>
</feature>
<dbReference type="AlphaFoldDB" id="A0AAD6ZI11"/>
<evidence type="ECO:0000313" key="2">
    <source>
        <dbReference type="EMBL" id="KAJ7323661.1"/>
    </source>
</evidence>
<sequence>MAHKKKRVKKPSSRPSTRRSTCLQGKRPEERESSLESQPAADVSDREESPPWAGVTSDDEEPDNTSSSQVTNARSPRWQSWQGCYLAQAVDQIRPFLLPPAEHEEGWNRTAEVLYRDSSAVGPRSTVERTGSACKNCFMKLMKEHKRGETESRMKTGAVEEVSEHIKLTTDLQVIMDDYRYSAKEIEGLINISKLNGASVREKQGQRKRGCPPLSPSKHHNRPRFSDDNSDIEPPPKRRRRNVIHDVLERRNEVDTQRLNDARIRADQQHNELLSAQNATLGAIVDLTKETKGLREDTRASCAGETSRTAEILAGIVAQRP</sequence>
<evidence type="ECO:0000256" key="1">
    <source>
        <dbReference type="SAM" id="MobiDB-lite"/>
    </source>
</evidence>
<protein>
    <recommendedName>
        <fullName evidence="4">Myb-like domain-containing protein</fullName>
    </recommendedName>
</protein>
<feature type="compositionally biased region" description="Polar residues" evidence="1">
    <location>
        <begin position="64"/>
        <end position="75"/>
    </location>
</feature>
<organism evidence="2 3">
    <name type="scientific">Mycena albidolilacea</name>
    <dbReference type="NCBI Taxonomy" id="1033008"/>
    <lineage>
        <taxon>Eukaryota</taxon>
        <taxon>Fungi</taxon>
        <taxon>Dikarya</taxon>
        <taxon>Basidiomycota</taxon>
        <taxon>Agaricomycotina</taxon>
        <taxon>Agaricomycetes</taxon>
        <taxon>Agaricomycetidae</taxon>
        <taxon>Agaricales</taxon>
        <taxon>Marasmiineae</taxon>
        <taxon>Mycenaceae</taxon>
        <taxon>Mycena</taxon>
    </lineage>
</organism>
<evidence type="ECO:0000313" key="3">
    <source>
        <dbReference type="Proteomes" id="UP001218218"/>
    </source>
</evidence>
<evidence type="ECO:0008006" key="4">
    <source>
        <dbReference type="Google" id="ProtNLM"/>
    </source>
</evidence>
<dbReference type="Proteomes" id="UP001218218">
    <property type="component" value="Unassembled WGS sequence"/>
</dbReference>
<reference evidence="2" key="1">
    <citation type="submission" date="2023-03" db="EMBL/GenBank/DDBJ databases">
        <title>Massive genome expansion in bonnet fungi (Mycena s.s.) driven by repeated elements and novel gene families across ecological guilds.</title>
        <authorList>
            <consortium name="Lawrence Berkeley National Laboratory"/>
            <person name="Harder C.B."/>
            <person name="Miyauchi S."/>
            <person name="Viragh M."/>
            <person name="Kuo A."/>
            <person name="Thoen E."/>
            <person name="Andreopoulos B."/>
            <person name="Lu D."/>
            <person name="Skrede I."/>
            <person name="Drula E."/>
            <person name="Henrissat B."/>
            <person name="Morin E."/>
            <person name="Kohler A."/>
            <person name="Barry K."/>
            <person name="LaButti K."/>
            <person name="Morin E."/>
            <person name="Salamov A."/>
            <person name="Lipzen A."/>
            <person name="Mereny Z."/>
            <person name="Hegedus B."/>
            <person name="Baldrian P."/>
            <person name="Stursova M."/>
            <person name="Weitz H."/>
            <person name="Taylor A."/>
            <person name="Grigoriev I.V."/>
            <person name="Nagy L.G."/>
            <person name="Martin F."/>
            <person name="Kauserud H."/>
        </authorList>
    </citation>
    <scope>NUCLEOTIDE SEQUENCE</scope>
    <source>
        <strain evidence="2">CBHHK002</strain>
    </source>
</reference>
<proteinExistence type="predicted"/>
<feature type="compositionally biased region" description="Basic residues" evidence="1">
    <location>
        <begin position="1"/>
        <end position="12"/>
    </location>
</feature>
<feature type="region of interest" description="Disordered" evidence="1">
    <location>
        <begin position="1"/>
        <end position="75"/>
    </location>
</feature>